<dbReference type="GO" id="GO:0005783">
    <property type="term" value="C:endoplasmic reticulum"/>
    <property type="evidence" value="ECO:0007669"/>
    <property type="project" value="TreeGrafter"/>
</dbReference>
<dbReference type="GO" id="GO:0004806">
    <property type="term" value="F:triacylglycerol lipase activity"/>
    <property type="evidence" value="ECO:0007669"/>
    <property type="project" value="TreeGrafter"/>
</dbReference>
<dbReference type="GO" id="GO:0019433">
    <property type="term" value="P:triglyceride catabolic process"/>
    <property type="evidence" value="ECO:0007669"/>
    <property type="project" value="TreeGrafter"/>
</dbReference>
<dbReference type="PRINTS" id="PR00080">
    <property type="entry name" value="SDRFAMILY"/>
</dbReference>
<protein>
    <submittedName>
        <fullName evidence="4">NADPH-dependent 1-acyl dihydroxyacetone phosphate reductase</fullName>
        <ecNumber evidence="4">1.1.1.101</ecNumber>
    </submittedName>
</protein>
<organism evidence="4 5">
    <name type="scientific">Cladophialophora chaetospira</name>
    <dbReference type="NCBI Taxonomy" id="386627"/>
    <lineage>
        <taxon>Eukaryota</taxon>
        <taxon>Fungi</taxon>
        <taxon>Dikarya</taxon>
        <taxon>Ascomycota</taxon>
        <taxon>Pezizomycotina</taxon>
        <taxon>Eurotiomycetes</taxon>
        <taxon>Chaetothyriomycetidae</taxon>
        <taxon>Chaetothyriales</taxon>
        <taxon>Herpotrichiellaceae</taxon>
        <taxon>Cladophialophora</taxon>
    </lineage>
</organism>
<accession>A0AA38XDY5</accession>
<dbReference type="Proteomes" id="UP001172673">
    <property type="component" value="Unassembled WGS sequence"/>
</dbReference>
<dbReference type="PANTHER" id="PTHR44169:SF6">
    <property type="entry name" value="NADPH-DEPENDENT 1-ACYLDIHYDROXYACETONE PHOSPHATE REDUCTASE"/>
    <property type="match status" value="1"/>
</dbReference>
<reference evidence="4" key="1">
    <citation type="submission" date="2022-10" db="EMBL/GenBank/DDBJ databases">
        <title>Culturing micro-colonial fungi from biological soil crusts in the Mojave desert and describing Neophaeococcomyces mojavensis, and introducing the new genera and species Taxawa tesnikishii.</title>
        <authorList>
            <person name="Kurbessoian T."/>
            <person name="Stajich J.E."/>
        </authorList>
    </citation>
    <scope>NUCLEOTIDE SEQUENCE</scope>
    <source>
        <strain evidence="4">TK_41</strain>
    </source>
</reference>
<dbReference type="GO" id="GO:0006654">
    <property type="term" value="P:phosphatidic acid biosynthetic process"/>
    <property type="evidence" value="ECO:0007669"/>
    <property type="project" value="TreeGrafter"/>
</dbReference>
<dbReference type="SUPFAM" id="SSF51735">
    <property type="entry name" value="NAD(P)-binding Rossmann-fold domains"/>
    <property type="match status" value="1"/>
</dbReference>
<gene>
    <name evidence="4" type="primary">AYR1_2</name>
    <name evidence="4" type="ORF">H2200_004851</name>
</gene>
<dbReference type="AlphaFoldDB" id="A0AA38XDY5"/>
<dbReference type="InterPro" id="IPR036291">
    <property type="entry name" value="NAD(P)-bd_dom_sf"/>
</dbReference>
<dbReference type="EMBL" id="JAPDRK010000006">
    <property type="protein sequence ID" value="KAJ9611667.1"/>
    <property type="molecule type" value="Genomic_DNA"/>
</dbReference>
<dbReference type="GO" id="GO:0005811">
    <property type="term" value="C:lipid droplet"/>
    <property type="evidence" value="ECO:0007669"/>
    <property type="project" value="TreeGrafter"/>
</dbReference>
<sequence length="308" mass="33627">MEKRTVRTVLITGCSDGGLGAALAVAFQKHRSYRVFATARNTDKMAHLTSLGIETLELDVTSEESIKACVDKVSSLTGGTLDVLVNNAGAAYNIPILDASLPEIRKQFDLNVFGPVLLIQAFFPLLRKSTSTTKLIVNNTSCAPVLAFPFIGPYTASKSTLSSFSETLRLELQPFNIKVVDLKTAGVQSHFFDNVKNQALVSTAPTLPETSPYAPGKDVVEKFMRDGPSVKLMDADVWAKEIVRDLSKGEGRRAPNRVWRGTGAFSAWFASAAVPVGWLDGTIKKFSGLDIVEKRVRDEGRKMTERQQ</sequence>
<evidence type="ECO:0000313" key="4">
    <source>
        <dbReference type="EMBL" id="KAJ9611667.1"/>
    </source>
</evidence>
<evidence type="ECO:0000256" key="1">
    <source>
        <dbReference type="ARBA" id="ARBA00006484"/>
    </source>
</evidence>
<dbReference type="GO" id="GO:0000140">
    <property type="term" value="F:acylglycerone-phosphate reductase (NADP+) activity"/>
    <property type="evidence" value="ECO:0007669"/>
    <property type="project" value="UniProtKB-EC"/>
</dbReference>
<dbReference type="PRINTS" id="PR00081">
    <property type="entry name" value="GDHRDH"/>
</dbReference>
<dbReference type="Pfam" id="PF00106">
    <property type="entry name" value="adh_short"/>
    <property type="match status" value="1"/>
</dbReference>
<evidence type="ECO:0000256" key="2">
    <source>
        <dbReference type="ARBA" id="ARBA00023002"/>
    </source>
</evidence>
<evidence type="ECO:0000313" key="5">
    <source>
        <dbReference type="Proteomes" id="UP001172673"/>
    </source>
</evidence>
<name>A0AA38XDY5_9EURO</name>
<proteinExistence type="inferred from homology"/>
<keyword evidence="5" id="KW-1185">Reference proteome</keyword>
<keyword evidence="2 4" id="KW-0560">Oxidoreductase</keyword>
<dbReference type="PANTHER" id="PTHR44169">
    <property type="entry name" value="NADPH-DEPENDENT 1-ACYLDIHYDROXYACETONE PHOSPHATE REDUCTASE"/>
    <property type="match status" value="1"/>
</dbReference>
<dbReference type="Gene3D" id="3.40.50.720">
    <property type="entry name" value="NAD(P)-binding Rossmann-like Domain"/>
    <property type="match status" value="1"/>
</dbReference>
<comment type="similarity">
    <text evidence="1 3">Belongs to the short-chain dehydrogenases/reductases (SDR) family.</text>
</comment>
<dbReference type="EC" id="1.1.1.101" evidence="4"/>
<dbReference type="InterPro" id="IPR002347">
    <property type="entry name" value="SDR_fam"/>
</dbReference>
<dbReference type="CDD" id="cd05374">
    <property type="entry name" value="17beta-HSD-like_SDR_c"/>
    <property type="match status" value="1"/>
</dbReference>
<evidence type="ECO:0000256" key="3">
    <source>
        <dbReference type="RuleBase" id="RU000363"/>
    </source>
</evidence>
<comment type="caution">
    <text evidence="4">The sequence shown here is derived from an EMBL/GenBank/DDBJ whole genome shotgun (WGS) entry which is preliminary data.</text>
</comment>